<protein>
    <submittedName>
        <fullName evidence="1">Uncharacterized protein</fullName>
    </submittedName>
</protein>
<name>V6S987_9FLAO</name>
<reference evidence="1 2" key="1">
    <citation type="submission" date="2013-08" db="EMBL/GenBank/DDBJ databases">
        <title>Flavobacterium limnosediminis JC2902 genome sequencing.</title>
        <authorList>
            <person name="Lee K."/>
            <person name="Yi H."/>
            <person name="Park S."/>
            <person name="Chun J."/>
        </authorList>
    </citation>
    <scope>NUCLEOTIDE SEQUENCE [LARGE SCALE GENOMIC DNA]</scope>
    <source>
        <strain evidence="1 2">JC2902</strain>
    </source>
</reference>
<accession>V6S987</accession>
<dbReference type="PATRIC" id="fig|1341181.4.peg.3181"/>
<gene>
    <name evidence="1" type="ORF">FLJC2902T_32460</name>
</gene>
<dbReference type="AlphaFoldDB" id="V6S987"/>
<dbReference type="EMBL" id="AVGG01000053">
    <property type="protein sequence ID" value="ESU22807.1"/>
    <property type="molecule type" value="Genomic_DNA"/>
</dbReference>
<sequence length="54" mass="6214">MGIFITVVYKYTEKIERKNLTSEKKVQTLTIADKSLNPHLLKTAVMRSCNSQNE</sequence>
<keyword evidence="2" id="KW-1185">Reference proteome</keyword>
<organism evidence="1 2">
    <name type="scientific">Flavobacterium limnosediminis JC2902</name>
    <dbReference type="NCBI Taxonomy" id="1341181"/>
    <lineage>
        <taxon>Bacteria</taxon>
        <taxon>Pseudomonadati</taxon>
        <taxon>Bacteroidota</taxon>
        <taxon>Flavobacteriia</taxon>
        <taxon>Flavobacteriales</taxon>
        <taxon>Flavobacteriaceae</taxon>
        <taxon>Flavobacterium</taxon>
    </lineage>
</organism>
<evidence type="ECO:0000313" key="1">
    <source>
        <dbReference type="EMBL" id="ESU22807.1"/>
    </source>
</evidence>
<proteinExistence type="predicted"/>
<dbReference type="Proteomes" id="UP000018004">
    <property type="component" value="Unassembled WGS sequence"/>
</dbReference>
<comment type="caution">
    <text evidence="1">The sequence shown here is derived from an EMBL/GenBank/DDBJ whole genome shotgun (WGS) entry which is preliminary data.</text>
</comment>
<evidence type="ECO:0000313" key="2">
    <source>
        <dbReference type="Proteomes" id="UP000018004"/>
    </source>
</evidence>